<dbReference type="InterPro" id="IPR005011">
    <property type="entry name" value="SNU66/SART1"/>
</dbReference>
<dbReference type="OMA" id="KRRDYTG"/>
<evidence type="ECO:0000313" key="9">
    <source>
        <dbReference type="Proteomes" id="UP000017246"/>
    </source>
</evidence>
<dbReference type="InterPro" id="IPR045347">
    <property type="entry name" value="HIND"/>
</dbReference>
<feature type="region of interest" description="Disordered" evidence="7">
    <location>
        <begin position="401"/>
        <end position="431"/>
    </location>
</feature>
<feature type="compositionally biased region" description="Basic and acidic residues" evidence="7">
    <location>
        <begin position="417"/>
        <end position="426"/>
    </location>
</feature>
<keyword evidence="5" id="KW-0539">Nucleus</keyword>
<feature type="coiled-coil region" evidence="6">
    <location>
        <begin position="344"/>
        <end position="371"/>
    </location>
</feature>
<keyword evidence="4" id="KW-0508">mRNA splicing</keyword>
<gene>
    <name evidence="8" type="ORF">EmuJ_000823100</name>
</gene>
<evidence type="ECO:0000256" key="2">
    <source>
        <dbReference type="ARBA" id="ARBA00006076"/>
    </source>
</evidence>
<evidence type="ECO:0000256" key="7">
    <source>
        <dbReference type="SAM" id="MobiDB-lite"/>
    </source>
</evidence>
<dbReference type="GO" id="GO:0046540">
    <property type="term" value="C:U4/U6 x U5 tri-snRNP complex"/>
    <property type="evidence" value="ECO:0007669"/>
    <property type="project" value="InterPro"/>
</dbReference>
<feature type="compositionally biased region" description="Low complexity" evidence="7">
    <location>
        <begin position="624"/>
        <end position="633"/>
    </location>
</feature>
<dbReference type="AlphaFoldDB" id="A0A068YBI8"/>
<reference evidence="8" key="2">
    <citation type="submission" date="2015-11" db="EMBL/GenBank/DDBJ databases">
        <authorList>
            <person name="Zhang Y."/>
            <person name="Guo Z."/>
        </authorList>
    </citation>
    <scope>NUCLEOTIDE SEQUENCE</scope>
</reference>
<keyword evidence="6" id="KW-0175">Coiled coil</keyword>
<comment type="subcellular location">
    <subcellularLocation>
        <location evidence="1">Nucleus</location>
    </subcellularLocation>
</comment>
<evidence type="ECO:0000256" key="3">
    <source>
        <dbReference type="ARBA" id="ARBA00022664"/>
    </source>
</evidence>
<sequence>MSMWIQCGRLEVQLDLVQDYNTQLESNSGANKEKREDESRKKRKRSRSRSKDRHTHKEFKKPKDKRRKIAGDGGMCSISLTDMGAGEIGDPGTAESLSIEETNKLRAKLGLSPLDLGNVSKADSDECKPRNSDAEFVHVPAKDLTKAKQVEKLQEKITTAKEKRELLSKLREVKSLGSGEETSVSSWVEKMRSKEKAKLEAEKREQMLTEMDAVFGVSAVVEERIRPKALKPEYSSASLEGLKVEHSVDRFSEGKPIILTLKDSDVLAEDASDVLTNVNLEDEERAEKNRENQRKLAGLGGILQDEDDDVVMGLREKGILEKYDVEISGPKKAEFILEANGTYATDHERALRRLQEELQTTRQSLEDQELRPAADFYTEDEMAQFKKKKRRKVQRRILRADDLIPDPGSASTVSTDHGSRGRREMQETAGPALKEEGEVVDVKKVEEDIKPPALAPLTGLNPAIAALLSVQTIPEEEEQIDAGDEDVANQWSAEPLEPDNLQLELEKTLSRVRNTNLAKCVPQPEERLQMVMKEVESETFVPKAQNGNSGGDGGGLVFDATAEFFKQISGGLQNDVTAKMVKREAEAELEEAEVEVQRRQPVREKDSRSERAPEKKERHRDSSGRYTSSTKHSSSSHRHYEEKASMSKSSGSSTRSKEGKEREDISAISFTPTASAGGGVFEEEPALNQGVFSALLLAQKKGYVEEEKEKERPMGQLVNLMAKHYVKEDVRYDDIDAKFAKRERYNGPLCDFREKSSYKPDVKLYYVDEMGRNLTPKEAFRQLSHKFHGKGSGKKKTERRTKKIIEEALIKNSVGSDTPLGTLDKLNKKLEKQGTPYVVLSGKGSTTRSLMK</sequence>
<feature type="compositionally biased region" description="Basic residues" evidence="7">
    <location>
        <begin position="41"/>
        <end position="68"/>
    </location>
</feature>
<dbReference type="Pfam" id="PF19252">
    <property type="entry name" value="HIND"/>
    <property type="match status" value="1"/>
</dbReference>
<dbReference type="EMBL" id="LN902841">
    <property type="protein sequence ID" value="CDS40635.1"/>
    <property type="molecule type" value="Genomic_DNA"/>
</dbReference>
<evidence type="ECO:0000256" key="6">
    <source>
        <dbReference type="SAM" id="Coils"/>
    </source>
</evidence>
<dbReference type="Proteomes" id="UP000017246">
    <property type="component" value="Unassembled WGS sequence"/>
</dbReference>
<feature type="region of interest" description="Disordered" evidence="7">
    <location>
        <begin position="21"/>
        <end position="75"/>
    </location>
</feature>
<feature type="region of interest" description="Disordered" evidence="7">
    <location>
        <begin position="587"/>
        <end position="666"/>
    </location>
</feature>
<dbReference type="PANTHER" id="PTHR14152">
    <property type="entry name" value="SQUAMOUS CELL CARCINOMA ANTIGEN RECOGNISED BY CYTOTOXIC T LYMPHOCYTES"/>
    <property type="match status" value="1"/>
</dbReference>
<accession>A0A068YBI8</accession>
<name>A0A068YBI8_ECHMU</name>
<comment type="similarity">
    <text evidence="2">Belongs to the SNU66/SART1 family.</text>
</comment>
<evidence type="ECO:0000256" key="1">
    <source>
        <dbReference type="ARBA" id="ARBA00004123"/>
    </source>
</evidence>
<feature type="compositionally biased region" description="Polar residues" evidence="7">
    <location>
        <begin position="21"/>
        <end position="30"/>
    </location>
</feature>
<reference evidence="8" key="1">
    <citation type="journal article" date="2013" name="Nature">
        <title>The genomes of four tapeworm species reveal adaptations to parasitism.</title>
        <authorList>
            <person name="Tsai I.J."/>
            <person name="Zarowiecki M."/>
            <person name="Holroyd N."/>
            <person name="Garciarrubio A."/>
            <person name="Sanchez-Flores A."/>
            <person name="Brooks K.L."/>
            <person name="Tracey A."/>
            <person name="Bobes R.J."/>
            <person name="Fragoso G."/>
            <person name="Sciutto E."/>
            <person name="Aslett M."/>
            <person name="Beasley H."/>
            <person name="Bennett H.M."/>
            <person name="Cai J."/>
            <person name="Camicia F."/>
            <person name="Clark R."/>
            <person name="Cucher M."/>
            <person name="De Silva N."/>
            <person name="Day T.A."/>
            <person name="Deplazes P."/>
            <person name="Estrada K."/>
            <person name="Fernandez C."/>
            <person name="Holland P.W."/>
            <person name="Hou J."/>
            <person name="Hu S."/>
            <person name="Huckvale T."/>
            <person name="Hung S.S."/>
            <person name="Kamenetzky L."/>
            <person name="Keane J.A."/>
            <person name="Kiss F."/>
            <person name="Koziol U."/>
            <person name="Lambert O."/>
            <person name="Liu K."/>
            <person name="Luo X."/>
            <person name="Luo Y."/>
            <person name="Macchiaroli N."/>
            <person name="Nichol S."/>
            <person name="Paps J."/>
            <person name="Parkinson J."/>
            <person name="Pouchkina-Stantcheva N."/>
            <person name="Riddiford N."/>
            <person name="Rosenzvit M."/>
            <person name="Salinas G."/>
            <person name="Wasmuth J.D."/>
            <person name="Zamanian M."/>
            <person name="Zheng Y."/>
            <person name="Cai X."/>
            <person name="Soberon X."/>
            <person name="Olson P.D."/>
            <person name="Laclette J.P."/>
            <person name="Brehm K."/>
            <person name="Berriman M."/>
            <person name="Garciarrubio A."/>
            <person name="Bobes R.J."/>
            <person name="Fragoso G."/>
            <person name="Sanchez-Flores A."/>
            <person name="Estrada K."/>
            <person name="Cevallos M.A."/>
            <person name="Morett E."/>
            <person name="Gonzalez V."/>
            <person name="Portillo T."/>
            <person name="Ochoa-Leyva A."/>
            <person name="Jose M.V."/>
            <person name="Sciutto E."/>
            <person name="Landa A."/>
            <person name="Jimenez L."/>
            <person name="Valdes V."/>
            <person name="Carrero J.C."/>
            <person name="Larralde C."/>
            <person name="Morales-Montor J."/>
            <person name="Limon-Lason J."/>
            <person name="Soberon X."/>
            <person name="Laclette J.P."/>
        </authorList>
    </citation>
    <scope>NUCLEOTIDE SEQUENCE [LARGE SCALE GENOMIC DNA]</scope>
</reference>
<evidence type="ECO:0000313" key="8">
    <source>
        <dbReference type="EMBL" id="CDS40635.1"/>
    </source>
</evidence>
<evidence type="ECO:0000256" key="5">
    <source>
        <dbReference type="ARBA" id="ARBA00023242"/>
    </source>
</evidence>
<dbReference type="OrthoDB" id="5583at2759"/>
<feature type="compositionally biased region" description="Basic and acidic residues" evidence="7">
    <location>
        <begin position="655"/>
        <end position="665"/>
    </location>
</feature>
<feature type="compositionally biased region" description="Basic and acidic residues" evidence="7">
    <location>
        <begin position="595"/>
        <end position="623"/>
    </location>
</feature>
<dbReference type="Pfam" id="PF03343">
    <property type="entry name" value="SART-1"/>
    <property type="match status" value="1"/>
</dbReference>
<dbReference type="eggNOG" id="KOG2217">
    <property type="taxonomic scope" value="Eukaryota"/>
</dbReference>
<protein>
    <submittedName>
        <fullName evidence="8">Hypoxia associated factor</fullName>
    </submittedName>
</protein>
<dbReference type="STRING" id="6211.A0A068YBI8"/>
<dbReference type="GO" id="GO:0045292">
    <property type="term" value="P:mRNA cis splicing, via spliceosome"/>
    <property type="evidence" value="ECO:0007669"/>
    <property type="project" value="TreeGrafter"/>
</dbReference>
<keyword evidence="9" id="KW-1185">Reference proteome</keyword>
<organism evidence="8 9">
    <name type="scientific">Echinococcus multilocularis</name>
    <name type="common">Fox tapeworm</name>
    <dbReference type="NCBI Taxonomy" id="6211"/>
    <lineage>
        <taxon>Eukaryota</taxon>
        <taxon>Metazoa</taxon>
        <taxon>Spiralia</taxon>
        <taxon>Lophotrochozoa</taxon>
        <taxon>Platyhelminthes</taxon>
        <taxon>Cestoda</taxon>
        <taxon>Eucestoda</taxon>
        <taxon>Cyclophyllidea</taxon>
        <taxon>Taeniidae</taxon>
        <taxon>Echinococcus</taxon>
    </lineage>
</organism>
<dbReference type="GO" id="GO:0000481">
    <property type="term" value="P:maturation of 5S rRNA"/>
    <property type="evidence" value="ECO:0007669"/>
    <property type="project" value="TreeGrafter"/>
</dbReference>
<feature type="compositionally biased region" description="Basic and acidic residues" evidence="7">
    <location>
        <begin position="31"/>
        <end position="40"/>
    </location>
</feature>
<proteinExistence type="inferred from homology"/>
<keyword evidence="3" id="KW-0507">mRNA processing</keyword>
<dbReference type="PANTHER" id="PTHR14152:SF5">
    <property type="entry name" value="U4_U6.U5 TRI-SNRNP-ASSOCIATED PROTEIN 1"/>
    <property type="match status" value="1"/>
</dbReference>
<evidence type="ECO:0000256" key="4">
    <source>
        <dbReference type="ARBA" id="ARBA00023187"/>
    </source>
</evidence>